<gene>
    <name evidence="2" type="ORF">SDC9_167860</name>
</gene>
<dbReference type="Pfam" id="PF00550">
    <property type="entry name" value="PP-binding"/>
    <property type="match status" value="1"/>
</dbReference>
<reference evidence="2" key="1">
    <citation type="submission" date="2019-08" db="EMBL/GenBank/DDBJ databases">
        <authorList>
            <person name="Kucharzyk K."/>
            <person name="Murdoch R.W."/>
            <person name="Higgins S."/>
            <person name="Loffler F."/>
        </authorList>
    </citation>
    <scope>NUCLEOTIDE SEQUENCE</scope>
</reference>
<organism evidence="2">
    <name type="scientific">bioreactor metagenome</name>
    <dbReference type="NCBI Taxonomy" id="1076179"/>
    <lineage>
        <taxon>unclassified sequences</taxon>
        <taxon>metagenomes</taxon>
        <taxon>ecological metagenomes</taxon>
    </lineage>
</organism>
<dbReference type="SUPFAM" id="SSF47336">
    <property type="entry name" value="ACP-like"/>
    <property type="match status" value="1"/>
</dbReference>
<dbReference type="AlphaFoldDB" id="A0A645G0Z0"/>
<dbReference type="InterPro" id="IPR036736">
    <property type="entry name" value="ACP-like_sf"/>
</dbReference>
<evidence type="ECO:0000313" key="2">
    <source>
        <dbReference type="EMBL" id="MPN20481.1"/>
    </source>
</evidence>
<name>A0A645G0Z0_9ZZZZ</name>
<proteinExistence type="predicted"/>
<dbReference type="EMBL" id="VSSQ01068259">
    <property type="protein sequence ID" value="MPN20481.1"/>
    <property type="molecule type" value="Genomic_DNA"/>
</dbReference>
<dbReference type="InterPro" id="IPR009081">
    <property type="entry name" value="PP-bd_ACP"/>
</dbReference>
<sequence length="53" mass="5714">MAVSETTSFNGVSSLRVLQIIMALDEEGITIPLEKIAKIKSVSDLISFAEMEG</sequence>
<feature type="domain" description="Carrier" evidence="1">
    <location>
        <begin position="11"/>
        <end position="47"/>
    </location>
</feature>
<evidence type="ECO:0000259" key="1">
    <source>
        <dbReference type="Pfam" id="PF00550"/>
    </source>
</evidence>
<protein>
    <recommendedName>
        <fullName evidence="1">Carrier domain-containing protein</fullName>
    </recommendedName>
</protein>
<dbReference type="Gene3D" id="1.10.1200.10">
    <property type="entry name" value="ACP-like"/>
    <property type="match status" value="1"/>
</dbReference>
<accession>A0A645G0Z0</accession>
<comment type="caution">
    <text evidence="2">The sequence shown here is derived from an EMBL/GenBank/DDBJ whole genome shotgun (WGS) entry which is preliminary data.</text>
</comment>